<sequence length="214" mass="23824">MELSDEDFDDISSNGDDSLTSKAPPASPSPAVKDMSSPPMVPENDFYPKYSVTRSSSLPSIPDDANKTDPNNSVVEKEEFPLLPSQDSRKRIANSPPPRSNRTDKIKKQNVAPPKDLEITDGFKFMVHKIVETNEQLSVSTDQICELIARLKNSQKRQEIVRESKLPVSEVLFVLQEIHANPDTTANMKSRITRLLSTDAFTEPKMTLVNVPSV</sequence>
<evidence type="ECO:0000313" key="2">
    <source>
        <dbReference type="EMBL" id="CAG6709845.1"/>
    </source>
</evidence>
<proteinExistence type="predicted"/>
<organism evidence="2">
    <name type="scientific">Cacopsylla melanoneura</name>
    <dbReference type="NCBI Taxonomy" id="428564"/>
    <lineage>
        <taxon>Eukaryota</taxon>
        <taxon>Metazoa</taxon>
        <taxon>Ecdysozoa</taxon>
        <taxon>Arthropoda</taxon>
        <taxon>Hexapoda</taxon>
        <taxon>Insecta</taxon>
        <taxon>Pterygota</taxon>
        <taxon>Neoptera</taxon>
        <taxon>Paraneoptera</taxon>
        <taxon>Hemiptera</taxon>
        <taxon>Sternorrhyncha</taxon>
        <taxon>Psylloidea</taxon>
        <taxon>Psyllidae</taxon>
        <taxon>Psyllinae</taxon>
        <taxon>Cacopsylla</taxon>
    </lineage>
</organism>
<name>A0A8D8URW1_9HEMI</name>
<dbReference type="AlphaFoldDB" id="A0A8D8URW1"/>
<feature type="region of interest" description="Disordered" evidence="1">
    <location>
        <begin position="1"/>
        <end position="114"/>
    </location>
</feature>
<dbReference type="EMBL" id="HBUF01346472">
    <property type="protein sequence ID" value="CAG6709850.1"/>
    <property type="molecule type" value="Transcribed_RNA"/>
</dbReference>
<evidence type="ECO:0000256" key="1">
    <source>
        <dbReference type="SAM" id="MobiDB-lite"/>
    </source>
</evidence>
<accession>A0A8D8URW1</accession>
<dbReference type="EMBL" id="HBUF01346469">
    <property type="protein sequence ID" value="CAG6709835.1"/>
    <property type="molecule type" value="Transcribed_RNA"/>
</dbReference>
<feature type="compositionally biased region" description="Polar residues" evidence="1">
    <location>
        <begin position="11"/>
        <end position="20"/>
    </location>
</feature>
<dbReference type="EMBL" id="HBUF01346471">
    <property type="protein sequence ID" value="CAG6709845.1"/>
    <property type="molecule type" value="Transcribed_RNA"/>
</dbReference>
<feature type="compositionally biased region" description="Acidic residues" evidence="1">
    <location>
        <begin position="1"/>
        <end position="10"/>
    </location>
</feature>
<protein>
    <submittedName>
        <fullName evidence="2">Uncharacterized protein</fullName>
    </submittedName>
</protein>
<reference evidence="2" key="1">
    <citation type="submission" date="2021-05" db="EMBL/GenBank/DDBJ databases">
        <authorList>
            <person name="Alioto T."/>
            <person name="Alioto T."/>
            <person name="Gomez Garrido J."/>
        </authorList>
    </citation>
    <scope>NUCLEOTIDE SEQUENCE</scope>
</reference>
<dbReference type="EMBL" id="HBUF01346470">
    <property type="protein sequence ID" value="CAG6709840.1"/>
    <property type="molecule type" value="Transcribed_RNA"/>
</dbReference>